<dbReference type="PANTHER" id="PTHR42905">
    <property type="entry name" value="PHOSPHOENOLPYRUVATE CARBOXYLASE"/>
    <property type="match status" value="1"/>
</dbReference>
<dbReference type="CDD" id="cd00377">
    <property type="entry name" value="ICL_PEPM"/>
    <property type="match status" value="1"/>
</dbReference>
<dbReference type="SUPFAM" id="SSF51621">
    <property type="entry name" value="Phosphoenolpyruvate/pyruvate domain"/>
    <property type="match status" value="1"/>
</dbReference>
<sequence length="254" mass="27652">MNHFRNLHHSNGLLLLPNAWNVKSALIFEEEKFPAVGTSSAAVAASLGYDDGEKIPFTDYFFMLSRIRTSVNIPLSADVEMGYGISNDAIADNILRLADIGVAGINIEDSLIGSSGRTLKNAGIFAKTVSHIKNRLASRNADIFINVRSDIYLLDVHNKQQELEERLPLYEAAGADGIFLPCIAAEKDIAAAAGITKLPLNVMCIPGLPDFDTLHQLGVKRISMGPFLYNKVYENVAQLTSAIMANRNFSAILS</sequence>
<dbReference type="InterPro" id="IPR040442">
    <property type="entry name" value="Pyrv_kinase-like_dom_sf"/>
</dbReference>
<keyword evidence="1" id="KW-0670">Pyruvate</keyword>
<dbReference type="Proteomes" id="UP000278351">
    <property type="component" value="Unassembled WGS sequence"/>
</dbReference>
<proteinExistence type="predicted"/>
<keyword evidence="1" id="KW-0456">Lyase</keyword>
<keyword evidence="2" id="KW-1185">Reference proteome</keyword>
<gene>
    <name evidence="1" type="ORF">EGT74_01065</name>
</gene>
<dbReference type="OrthoDB" id="9780430at2"/>
<dbReference type="AlphaFoldDB" id="A0A3N4PZ56"/>
<dbReference type="Gene3D" id="3.20.20.60">
    <property type="entry name" value="Phosphoenolpyruvate-binding domains"/>
    <property type="match status" value="1"/>
</dbReference>
<reference evidence="1 2" key="1">
    <citation type="submission" date="2018-11" db="EMBL/GenBank/DDBJ databases">
        <title>Chitinophaga lutea sp.nov., isolate from arsenic contaminated soil.</title>
        <authorList>
            <person name="Zong Y."/>
        </authorList>
    </citation>
    <scope>NUCLEOTIDE SEQUENCE [LARGE SCALE GENOMIC DNA]</scope>
    <source>
        <strain evidence="1 2">ZY74</strain>
    </source>
</reference>
<dbReference type="InterPro" id="IPR015813">
    <property type="entry name" value="Pyrv/PenolPyrv_kinase-like_dom"/>
</dbReference>
<evidence type="ECO:0000313" key="1">
    <source>
        <dbReference type="EMBL" id="RPE12179.1"/>
    </source>
</evidence>
<organism evidence="1 2">
    <name type="scientific">Chitinophaga lutea</name>
    <dbReference type="NCBI Taxonomy" id="2488634"/>
    <lineage>
        <taxon>Bacteria</taxon>
        <taxon>Pseudomonadati</taxon>
        <taxon>Bacteroidota</taxon>
        <taxon>Chitinophagia</taxon>
        <taxon>Chitinophagales</taxon>
        <taxon>Chitinophagaceae</taxon>
        <taxon>Chitinophaga</taxon>
    </lineage>
</organism>
<protein>
    <submittedName>
        <fullName evidence="1">Isocitrate lyase/phosphoenolpyruvate mutase family protein</fullName>
    </submittedName>
</protein>
<dbReference type="RefSeq" id="WP_123844628.1">
    <property type="nucleotide sequence ID" value="NZ_RPDH01000001.1"/>
</dbReference>
<dbReference type="InterPro" id="IPR039556">
    <property type="entry name" value="ICL/PEPM"/>
</dbReference>
<comment type="caution">
    <text evidence="1">The sequence shown here is derived from an EMBL/GenBank/DDBJ whole genome shotgun (WGS) entry which is preliminary data.</text>
</comment>
<dbReference type="Pfam" id="PF13714">
    <property type="entry name" value="PEP_mutase"/>
    <property type="match status" value="1"/>
</dbReference>
<dbReference type="GO" id="GO:0016829">
    <property type="term" value="F:lyase activity"/>
    <property type="evidence" value="ECO:0007669"/>
    <property type="project" value="UniProtKB-KW"/>
</dbReference>
<dbReference type="EMBL" id="RPDH01000001">
    <property type="protein sequence ID" value="RPE12179.1"/>
    <property type="molecule type" value="Genomic_DNA"/>
</dbReference>
<evidence type="ECO:0000313" key="2">
    <source>
        <dbReference type="Proteomes" id="UP000278351"/>
    </source>
</evidence>
<accession>A0A3N4PZ56</accession>
<dbReference type="PANTHER" id="PTHR42905:SF16">
    <property type="entry name" value="CARBOXYPHOSPHONOENOLPYRUVATE PHOSPHONOMUTASE-LIKE PROTEIN (AFU_ORTHOLOGUE AFUA_5G07230)"/>
    <property type="match status" value="1"/>
</dbReference>
<name>A0A3N4PZ56_9BACT</name>